<dbReference type="AlphaFoldDB" id="A0A0W0FFK8"/>
<organism evidence="1 2">
    <name type="scientific">Moniliophthora roreri</name>
    <name type="common">Frosty pod rot fungus</name>
    <name type="synonym">Monilia roreri</name>
    <dbReference type="NCBI Taxonomy" id="221103"/>
    <lineage>
        <taxon>Eukaryota</taxon>
        <taxon>Fungi</taxon>
        <taxon>Dikarya</taxon>
        <taxon>Basidiomycota</taxon>
        <taxon>Agaricomycotina</taxon>
        <taxon>Agaricomycetes</taxon>
        <taxon>Agaricomycetidae</taxon>
        <taxon>Agaricales</taxon>
        <taxon>Marasmiineae</taxon>
        <taxon>Marasmiaceae</taxon>
        <taxon>Moniliophthora</taxon>
    </lineage>
</organism>
<proteinExistence type="predicted"/>
<evidence type="ECO:0000313" key="2">
    <source>
        <dbReference type="Proteomes" id="UP000054988"/>
    </source>
</evidence>
<evidence type="ECO:0000313" key="1">
    <source>
        <dbReference type="EMBL" id="KTB35129.1"/>
    </source>
</evidence>
<sequence length="85" mass="10009">MFNRSSRFSIKGKNNFTHVRGDQVNGIINVDTVYFNAGQAVAKRDKFQEVIRGDMDKVRKLHSEELLKWDWKWQNGELLPIRLAF</sequence>
<dbReference type="Proteomes" id="UP000054988">
    <property type="component" value="Unassembled WGS sequence"/>
</dbReference>
<accession>A0A0W0FFK8</accession>
<comment type="caution">
    <text evidence="1">The sequence shown here is derived from an EMBL/GenBank/DDBJ whole genome shotgun (WGS) entry which is preliminary data.</text>
</comment>
<reference evidence="1 2" key="1">
    <citation type="submission" date="2015-12" db="EMBL/GenBank/DDBJ databases">
        <title>Draft genome sequence of Moniliophthora roreri, the causal agent of frosty pod rot of cacao.</title>
        <authorList>
            <person name="Aime M.C."/>
            <person name="Diaz-Valderrama J.R."/>
            <person name="Kijpornyongpan T."/>
            <person name="Phillips-Mora W."/>
        </authorList>
    </citation>
    <scope>NUCLEOTIDE SEQUENCE [LARGE SCALE GENOMIC DNA]</scope>
    <source>
        <strain evidence="1 2">MCA 2952</strain>
    </source>
</reference>
<gene>
    <name evidence="1" type="ORF">WG66_12293</name>
</gene>
<name>A0A0W0FFK8_MONRR</name>
<dbReference type="EMBL" id="LATX01002015">
    <property type="protein sequence ID" value="KTB35129.1"/>
    <property type="molecule type" value="Genomic_DNA"/>
</dbReference>
<protein>
    <submittedName>
        <fullName evidence="1">Uncharacterized protein</fullName>
    </submittedName>
</protein>